<dbReference type="Gene3D" id="1.20.1070.10">
    <property type="entry name" value="Rhodopsin 7-helix transmembrane proteins"/>
    <property type="match status" value="1"/>
</dbReference>
<keyword evidence="6 10" id="KW-0472">Membrane</keyword>
<keyword evidence="7" id="KW-0675">Receptor</keyword>
<evidence type="ECO:0000256" key="9">
    <source>
        <dbReference type="SAM" id="MobiDB-lite"/>
    </source>
</evidence>
<feature type="region of interest" description="Disordered" evidence="9">
    <location>
        <begin position="489"/>
        <end position="723"/>
    </location>
</feature>
<feature type="transmembrane region" description="Helical" evidence="10">
    <location>
        <begin position="394"/>
        <end position="412"/>
    </location>
</feature>
<accession>A0A813PKP2</accession>
<gene>
    <name evidence="12" type="ORF">EDS130_LOCUS2488</name>
</gene>
<dbReference type="SUPFAM" id="SSF81321">
    <property type="entry name" value="Family A G protein-coupled receptor-like"/>
    <property type="match status" value="1"/>
</dbReference>
<comment type="caution">
    <text evidence="12">The sequence shown here is derived from an EMBL/GenBank/DDBJ whole genome shotgun (WGS) entry which is preliminary data.</text>
</comment>
<reference evidence="12" key="1">
    <citation type="submission" date="2021-02" db="EMBL/GenBank/DDBJ databases">
        <authorList>
            <person name="Nowell W R."/>
        </authorList>
    </citation>
    <scope>NUCLEOTIDE SEQUENCE</scope>
</reference>
<dbReference type="GO" id="GO:0042923">
    <property type="term" value="F:neuropeptide binding"/>
    <property type="evidence" value="ECO:0007669"/>
    <property type="project" value="TreeGrafter"/>
</dbReference>
<protein>
    <recommendedName>
        <fullName evidence="11">G-protein coupled receptors family 1 profile domain-containing protein</fullName>
    </recommendedName>
</protein>
<feature type="transmembrane region" description="Helical" evidence="10">
    <location>
        <begin position="198"/>
        <end position="219"/>
    </location>
</feature>
<sequence>MPSLYGARSFKIFLKETRLFHLETNPRERKTTSIESTIQLLLHFHLYISKVTLQRESLLLYMSTESRPSFRGFFKDKIKKPFKSNFTSSIRERLNSSNSYHDLRDKYHDYADVAKNRTGFDKLVNKTKQILPTTFVSKENETYPKGFYDSIFSPQTAEDIYLETAVLCLWTIAMICIIPTFITMFMPSKNKSNGTMGVKMVFFHIFLCEFFYLIYILLSMINTAQQFQLNSVMCDFANYGMYVTVPVVYFALLFLSLERITKLCDKAAAWMKIFTNACMAQAILCGIWAIFSIVIFIVVYLKKKVSAKSISEKIDGIGPQILSDISKKFIKPYRCNIDGRLSPVFKIIFIISFTILIVLIVKSIIVSIFYKFFTPTCCIGKRKKVTSNTRHITVLYVIFLLLNLFLSFPYYFVSMSYGILKYFTTRKDTFTMQLKICFLLRLSSIILQCMAFLFVERDSWDRLRRLLFNCTCKKISALNYDSFHNPGKAPNGFQHRSDDAEEVDSDESEEEHGEENQSEEESEELSVNGEDNDSSDDVFITAPTTKSPLATKRNEKTQRSDNDSDDNNPVLLAQKYKRSADIRDSTSRTRQGAEEEEDQDHLAKRTKSGGESTSNRRSQSNPTKHRSTTRSALSNIISDTTIEPETETQPSRTIPKKQYRSAHSSSRESKHATAASSTARHHRQHRDNSRSKHHASTTRHQVHRSSKPKKDRLQQMLDHSDEV</sequence>
<feature type="compositionally biased region" description="Basic and acidic residues" evidence="9">
    <location>
        <begin position="578"/>
        <end position="593"/>
    </location>
</feature>
<organism evidence="12 13">
    <name type="scientific">Adineta ricciae</name>
    <name type="common">Rotifer</name>
    <dbReference type="NCBI Taxonomy" id="249248"/>
    <lineage>
        <taxon>Eukaryota</taxon>
        <taxon>Metazoa</taxon>
        <taxon>Spiralia</taxon>
        <taxon>Gnathifera</taxon>
        <taxon>Rotifera</taxon>
        <taxon>Eurotatoria</taxon>
        <taxon>Bdelloidea</taxon>
        <taxon>Adinetida</taxon>
        <taxon>Adinetidae</taxon>
        <taxon>Adineta</taxon>
    </lineage>
</organism>
<keyword evidence="5" id="KW-0297">G-protein coupled receptor</keyword>
<evidence type="ECO:0000256" key="6">
    <source>
        <dbReference type="ARBA" id="ARBA00023136"/>
    </source>
</evidence>
<dbReference type="AlphaFoldDB" id="A0A813PKP2"/>
<keyword evidence="3 10" id="KW-0812">Transmembrane</keyword>
<dbReference type="EMBL" id="CAJNOJ010000006">
    <property type="protein sequence ID" value="CAF0754846.1"/>
    <property type="molecule type" value="Genomic_DNA"/>
</dbReference>
<feature type="domain" description="G-protein coupled receptors family 1 profile" evidence="11">
    <location>
        <begin position="179"/>
        <end position="452"/>
    </location>
</feature>
<dbReference type="GO" id="GO:0007218">
    <property type="term" value="P:neuropeptide signaling pathway"/>
    <property type="evidence" value="ECO:0007669"/>
    <property type="project" value="TreeGrafter"/>
</dbReference>
<evidence type="ECO:0000256" key="4">
    <source>
        <dbReference type="ARBA" id="ARBA00022989"/>
    </source>
</evidence>
<keyword evidence="8" id="KW-0807">Transducer</keyword>
<feature type="transmembrane region" description="Helical" evidence="10">
    <location>
        <begin position="160"/>
        <end position="186"/>
    </location>
</feature>
<dbReference type="GO" id="GO:0043005">
    <property type="term" value="C:neuron projection"/>
    <property type="evidence" value="ECO:0007669"/>
    <property type="project" value="TreeGrafter"/>
</dbReference>
<proteinExistence type="predicted"/>
<comment type="subcellular location">
    <subcellularLocation>
        <location evidence="1">Cell membrane</location>
        <topology evidence="1">Multi-pass membrane protein</topology>
    </subcellularLocation>
</comment>
<feature type="transmembrane region" description="Helical" evidence="10">
    <location>
        <begin position="239"/>
        <end position="257"/>
    </location>
</feature>
<dbReference type="GO" id="GO:0005886">
    <property type="term" value="C:plasma membrane"/>
    <property type="evidence" value="ECO:0007669"/>
    <property type="project" value="UniProtKB-SubCell"/>
</dbReference>
<evidence type="ECO:0000256" key="7">
    <source>
        <dbReference type="ARBA" id="ARBA00023170"/>
    </source>
</evidence>
<feature type="compositionally biased region" description="Acidic residues" evidence="9">
    <location>
        <begin position="499"/>
        <end position="536"/>
    </location>
</feature>
<feature type="transmembrane region" description="Helical" evidence="10">
    <location>
        <begin position="278"/>
        <end position="301"/>
    </location>
</feature>
<dbReference type="OrthoDB" id="10061608at2759"/>
<feature type="compositionally biased region" description="Polar residues" evidence="9">
    <location>
        <begin position="609"/>
        <end position="622"/>
    </location>
</feature>
<feature type="compositionally biased region" description="Basic and acidic residues" evidence="9">
    <location>
        <begin position="552"/>
        <end position="562"/>
    </location>
</feature>
<feature type="compositionally biased region" description="Basic residues" evidence="9">
    <location>
        <begin position="679"/>
        <end position="710"/>
    </location>
</feature>
<keyword evidence="4 10" id="KW-1133">Transmembrane helix</keyword>
<dbReference type="PANTHER" id="PTHR24229:SF40">
    <property type="entry name" value="ALLATOSTATIN C RECEPTOR 1-RELATED"/>
    <property type="match status" value="1"/>
</dbReference>
<evidence type="ECO:0000256" key="3">
    <source>
        <dbReference type="ARBA" id="ARBA00022692"/>
    </source>
</evidence>
<dbReference type="InterPro" id="IPR017452">
    <property type="entry name" value="GPCR_Rhodpsn_7TM"/>
</dbReference>
<dbReference type="GO" id="GO:0004930">
    <property type="term" value="F:G protein-coupled receptor activity"/>
    <property type="evidence" value="ECO:0007669"/>
    <property type="project" value="UniProtKB-KW"/>
</dbReference>
<dbReference type="PANTHER" id="PTHR24229">
    <property type="entry name" value="NEUROPEPTIDES RECEPTOR"/>
    <property type="match status" value="1"/>
</dbReference>
<evidence type="ECO:0000256" key="8">
    <source>
        <dbReference type="ARBA" id="ARBA00023224"/>
    </source>
</evidence>
<evidence type="ECO:0000256" key="5">
    <source>
        <dbReference type="ARBA" id="ARBA00023040"/>
    </source>
</evidence>
<feature type="transmembrane region" description="Helical" evidence="10">
    <location>
        <begin position="347"/>
        <end position="373"/>
    </location>
</feature>
<evidence type="ECO:0000256" key="10">
    <source>
        <dbReference type="SAM" id="Phobius"/>
    </source>
</evidence>
<evidence type="ECO:0000259" key="11">
    <source>
        <dbReference type="PROSITE" id="PS50262"/>
    </source>
</evidence>
<evidence type="ECO:0000256" key="2">
    <source>
        <dbReference type="ARBA" id="ARBA00022475"/>
    </source>
</evidence>
<keyword evidence="2" id="KW-1003">Cell membrane</keyword>
<name>A0A813PKP2_ADIRI</name>
<evidence type="ECO:0000256" key="1">
    <source>
        <dbReference type="ARBA" id="ARBA00004651"/>
    </source>
</evidence>
<evidence type="ECO:0000313" key="12">
    <source>
        <dbReference type="EMBL" id="CAF0754846.1"/>
    </source>
</evidence>
<dbReference type="Proteomes" id="UP000663852">
    <property type="component" value="Unassembled WGS sequence"/>
</dbReference>
<dbReference type="PROSITE" id="PS50262">
    <property type="entry name" value="G_PROTEIN_RECEP_F1_2"/>
    <property type="match status" value="1"/>
</dbReference>
<feature type="compositionally biased region" description="Polar residues" evidence="9">
    <location>
        <begin position="629"/>
        <end position="652"/>
    </location>
</feature>
<evidence type="ECO:0000313" key="13">
    <source>
        <dbReference type="Proteomes" id="UP000663852"/>
    </source>
</evidence>